<dbReference type="GO" id="GO:0016757">
    <property type="term" value="F:glycosyltransferase activity"/>
    <property type="evidence" value="ECO:0007669"/>
    <property type="project" value="TreeGrafter"/>
</dbReference>
<dbReference type="AlphaFoldDB" id="A0A521EPA6"/>
<organism evidence="2 3">
    <name type="scientific">Saccharicrinis carchari</name>
    <dbReference type="NCBI Taxonomy" id="1168039"/>
    <lineage>
        <taxon>Bacteria</taxon>
        <taxon>Pseudomonadati</taxon>
        <taxon>Bacteroidota</taxon>
        <taxon>Bacteroidia</taxon>
        <taxon>Marinilabiliales</taxon>
        <taxon>Marinilabiliaceae</taxon>
        <taxon>Saccharicrinis</taxon>
    </lineage>
</organism>
<gene>
    <name evidence="2" type="ORF">SAMN06265379_11038</name>
</gene>
<dbReference type="EMBL" id="FXTB01000010">
    <property type="protein sequence ID" value="SMO85743.1"/>
    <property type="molecule type" value="Genomic_DNA"/>
</dbReference>
<accession>A0A521EPA6</accession>
<dbReference type="OrthoDB" id="1116389at2"/>
<evidence type="ECO:0000313" key="3">
    <source>
        <dbReference type="Proteomes" id="UP000319040"/>
    </source>
</evidence>
<dbReference type="CDD" id="cd03801">
    <property type="entry name" value="GT4_PimA-like"/>
    <property type="match status" value="1"/>
</dbReference>
<dbReference type="Gene3D" id="3.40.50.2000">
    <property type="entry name" value="Glycogen Phosphorylase B"/>
    <property type="match status" value="2"/>
</dbReference>
<dbReference type="Pfam" id="PF13692">
    <property type="entry name" value="Glyco_trans_1_4"/>
    <property type="match status" value="1"/>
</dbReference>
<dbReference type="SUPFAM" id="SSF53756">
    <property type="entry name" value="UDP-Glycosyltransferase/glycogen phosphorylase"/>
    <property type="match status" value="1"/>
</dbReference>
<keyword evidence="3" id="KW-1185">Reference proteome</keyword>
<proteinExistence type="predicted"/>
<evidence type="ECO:0000313" key="2">
    <source>
        <dbReference type="EMBL" id="SMO85743.1"/>
    </source>
</evidence>
<dbReference type="GO" id="GO:0009103">
    <property type="term" value="P:lipopolysaccharide biosynthetic process"/>
    <property type="evidence" value="ECO:0007669"/>
    <property type="project" value="TreeGrafter"/>
</dbReference>
<dbReference type="Proteomes" id="UP000319040">
    <property type="component" value="Unassembled WGS sequence"/>
</dbReference>
<dbReference type="RefSeq" id="WP_142534362.1">
    <property type="nucleotide sequence ID" value="NZ_FXTB01000010.1"/>
</dbReference>
<keyword evidence="1 2" id="KW-0808">Transferase</keyword>
<dbReference type="PANTHER" id="PTHR46401">
    <property type="entry name" value="GLYCOSYLTRANSFERASE WBBK-RELATED"/>
    <property type="match status" value="1"/>
</dbReference>
<protein>
    <submittedName>
        <fullName evidence="2">Glycosyltransferase involved in cell wall bisynthesis</fullName>
    </submittedName>
</protein>
<name>A0A521EPA6_SACCC</name>
<dbReference type="PANTHER" id="PTHR46401:SF2">
    <property type="entry name" value="GLYCOSYLTRANSFERASE WBBK-RELATED"/>
    <property type="match status" value="1"/>
</dbReference>
<sequence>MTPHQKSICFVIPHFVTFSTGGAEIQVHYLTQAFLQRGWKVEVLCAGKGKEEQIKASPYFNKNIRYHYYRKRSIRSLEFFEVLRVLKNTNSSYYYQRTDFALTASTYFYAKKNKRKMVYALAMDTDSHRNKYSTDLNYLTYKSKIKKWIRKTDYFILDRMLEWCKKRVSYVVCQNQYQQQTYKNNFGIEGLLIPNSFIPGHSTRKDKKNVVLWVGNKNPAKQANLFVELAQKFNGLKNWHFVMMGSACEEVDRASVPGNLSVLGPVPYAEANNWFAKAKIYVNTSLYEGMPNTFIQSWYFNTLVLSLNVDTDFVFSGIKAGYCFNGDMNKMTDKLRSFINGKTMDDTLQKGMDYFKEKFDINRNMDALIKYIQI</sequence>
<evidence type="ECO:0000256" key="1">
    <source>
        <dbReference type="ARBA" id="ARBA00022679"/>
    </source>
</evidence>
<reference evidence="2 3" key="1">
    <citation type="submission" date="2017-05" db="EMBL/GenBank/DDBJ databases">
        <authorList>
            <person name="Varghese N."/>
            <person name="Submissions S."/>
        </authorList>
    </citation>
    <scope>NUCLEOTIDE SEQUENCE [LARGE SCALE GENOMIC DNA]</scope>
    <source>
        <strain evidence="2 3">DSM 27040</strain>
    </source>
</reference>